<reference evidence="2" key="1">
    <citation type="submission" date="2021-01" db="EMBL/GenBank/DDBJ databases">
        <authorList>
            <person name="Corre E."/>
            <person name="Pelletier E."/>
            <person name="Niang G."/>
            <person name="Scheremetjew M."/>
            <person name="Finn R."/>
            <person name="Kale V."/>
            <person name="Holt S."/>
            <person name="Cochrane G."/>
            <person name="Meng A."/>
            <person name="Brown T."/>
            <person name="Cohen L."/>
        </authorList>
    </citation>
    <scope>NUCLEOTIDE SEQUENCE</scope>
    <source>
        <strain evidence="2">CCMP622</strain>
    </source>
</reference>
<organism evidence="2">
    <name type="scientific">Lotharella oceanica</name>
    <dbReference type="NCBI Taxonomy" id="641309"/>
    <lineage>
        <taxon>Eukaryota</taxon>
        <taxon>Sar</taxon>
        <taxon>Rhizaria</taxon>
        <taxon>Cercozoa</taxon>
        <taxon>Chlorarachniophyceae</taxon>
        <taxon>Lotharella</taxon>
    </lineage>
</organism>
<feature type="transmembrane region" description="Helical" evidence="1">
    <location>
        <begin position="132"/>
        <end position="148"/>
    </location>
</feature>
<keyword evidence="1" id="KW-0472">Membrane</keyword>
<protein>
    <submittedName>
        <fullName evidence="2">Uncharacterized protein</fullName>
    </submittedName>
</protein>
<keyword evidence="1" id="KW-1133">Transmembrane helix</keyword>
<sequence>MTTELEVKGNIARKRFIFLVYGQFISHLMRRRNEYPIHYLPTKEKWTVTVVGRQPIRYMLSTYILYERTESVGIGDGNQIRGAHIKYRRRLDLTLGDHRKRSSTVKSWEPRSLVRPVSAIVRALREAISRKLVWRLVLVCLYFAWHWLSSPVCEYCFGRLF</sequence>
<dbReference type="AlphaFoldDB" id="A0A7S2U1K0"/>
<keyword evidence="1" id="KW-0812">Transmembrane</keyword>
<name>A0A7S2U1K0_9EUKA</name>
<gene>
    <name evidence="2" type="ORF">LSP00402_LOCUS18538</name>
</gene>
<dbReference type="EMBL" id="HBHP01030075">
    <property type="protein sequence ID" value="CAD9774545.1"/>
    <property type="molecule type" value="Transcribed_RNA"/>
</dbReference>
<evidence type="ECO:0000256" key="1">
    <source>
        <dbReference type="SAM" id="Phobius"/>
    </source>
</evidence>
<evidence type="ECO:0000313" key="2">
    <source>
        <dbReference type="EMBL" id="CAD9774545.1"/>
    </source>
</evidence>
<proteinExistence type="predicted"/>
<accession>A0A7S2U1K0</accession>